<protein>
    <recommendedName>
        <fullName evidence="3">N-acetyltransferase domain-containing protein</fullName>
    </recommendedName>
</protein>
<keyword evidence="1" id="KW-0808">Transferase</keyword>
<dbReference type="AlphaFoldDB" id="A0A8S3FS78"/>
<dbReference type="Proteomes" id="UP000681720">
    <property type="component" value="Unassembled WGS sequence"/>
</dbReference>
<name>A0A8S3FS78_9BILA</name>
<comment type="caution">
    <text evidence="4">The sequence shown here is derived from an EMBL/GenBank/DDBJ whole genome shotgun (WGS) entry which is preliminary data.</text>
</comment>
<evidence type="ECO:0000256" key="1">
    <source>
        <dbReference type="ARBA" id="ARBA00022679"/>
    </source>
</evidence>
<dbReference type="GO" id="GO:0005874">
    <property type="term" value="C:microtubule"/>
    <property type="evidence" value="ECO:0007669"/>
    <property type="project" value="InterPro"/>
</dbReference>
<organism evidence="4 5">
    <name type="scientific">Rotaria magnacalcarata</name>
    <dbReference type="NCBI Taxonomy" id="392030"/>
    <lineage>
        <taxon>Eukaryota</taxon>
        <taxon>Metazoa</taxon>
        <taxon>Spiralia</taxon>
        <taxon>Gnathifera</taxon>
        <taxon>Rotifera</taxon>
        <taxon>Eurotatoria</taxon>
        <taxon>Bdelloidea</taxon>
        <taxon>Philodinida</taxon>
        <taxon>Philodinidae</taxon>
        <taxon>Rotaria</taxon>
    </lineage>
</organism>
<evidence type="ECO:0000313" key="4">
    <source>
        <dbReference type="EMBL" id="CAF5136796.1"/>
    </source>
</evidence>
<dbReference type="GO" id="GO:0019799">
    <property type="term" value="F:tubulin N-acetyltransferase activity"/>
    <property type="evidence" value="ECO:0007669"/>
    <property type="project" value="InterPro"/>
</dbReference>
<evidence type="ECO:0000256" key="2">
    <source>
        <dbReference type="ARBA" id="ARBA00023315"/>
    </source>
</evidence>
<keyword evidence="2" id="KW-0012">Acyltransferase</keyword>
<reference evidence="4" key="1">
    <citation type="submission" date="2021-02" db="EMBL/GenBank/DDBJ databases">
        <authorList>
            <person name="Nowell W R."/>
        </authorList>
    </citation>
    <scope>NUCLEOTIDE SEQUENCE</scope>
</reference>
<feature type="domain" description="N-acetyltransferase" evidence="3">
    <location>
        <begin position="1"/>
        <end position="82"/>
    </location>
</feature>
<sequence>MEFPFDINSILPYPITIFNGDYRILNKGQAIRIFTSEKLNTVIDAIGIASFKAQGLFGAVTTARKFRVSDQRLYIIKETNHN</sequence>
<feature type="non-terminal residue" evidence="4">
    <location>
        <position position="1"/>
    </location>
</feature>
<dbReference type="Gene3D" id="3.40.630.30">
    <property type="match status" value="1"/>
</dbReference>
<accession>A0A8S3FS78</accession>
<dbReference type="InterPro" id="IPR038746">
    <property type="entry name" value="Atat"/>
</dbReference>
<proteinExistence type="predicted"/>
<evidence type="ECO:0000259" key="3">
    <source>
        <dbReference type="PROSITE" id="PS51730"/>
    </source>
</evidence>
<dbReference type="Pfam" id="PF05301">
    <property type="entry name" value="Acetyltransf_16"/>
    <property type="match status" value="1"/>
</dbReference>
<dbReference type="PANTHER" id="PTHR12327">
    <property type="entry name" value="ALPHA-TUBULIN N-ACETYLTRANSFERASE 1"/>
    <property type="match status" value="1"/>
</dbReference>
<gene>
    <name evidence="4" type="ORF">GIL414_LOCUS64286</name>
</gene>
<dbReference type="PROSITE" id="PS51730">
    <property type="entry name" value="GNAT_ATAT"/>
    <property type="match status" value="1"/>
</dbReference>
<dbReference type="EMBL" id="CAJOBJ010275397">
    <property type="protein sequence ID" value="CAF5136796.1"/>
    <property type="molecule type" value="Genomic_DNA"/>
</dbReference>
<dbReference type="InterPro" id="IPR007965">
    <property type="entry name" value="GNAT_ATAT"/>
</dbReference>
<evidence type="ECO:0000313" key="5">
    <source>
        <dbReference type="Proteomes" id="UP000681720"/>
    </source>
</evidence>
<dbReference type="PANTHER" id="PTHR12327:SF0">
    <property type="entry name" value="ALPHA-TUBULIN N-ACETYLTRANSFERASE 1"/>
    <property type="match status" value="1"/>
</dbReference>